<dbReference type="Pfam" id="PF14310">
    <property type="entry name" value="Fn3-like"/>
    <property type="match status" value="1"/>
</dbReference>
<evidence type="ECO:0000313" key="7">
    <source>
        <dbReference type="EMBL" id="ODQ60008.1"/>
    </source>
</evidence>
<dbReference type="SMART" id="SM00758">
    <property type="entry name" value="PA14"/>
    <property type="match status" value="1"/>
</dbReference>
<dbReference type="InterPro" id="IPR011658">
    <property type="entry name" value="PA14_dom"/>
</dbReference>
<dbReference type="PRINTS" id="PR00133">
    <property type="entry name" value="GLHYDRLASE3"/>
</dbReference>
<keyword evidence="4 7" id="KW-0378">Hydrolase</keyword>
<evidence type="ECO:0000256" key="4">
    <source>
        <dbReference type="ARBA" id="ARBA00022801"/>
    </source>
</evidence>
<dbReference type="FunFam" id="3.20.20.300:FF:000006">
    <property type="entry name" value="Beta-glucosidase H"/>
    <property type="match status" value="1"/>
</dbReference>
<dbReference type="Pfam" id="PF00933">
    <property type="entry name" value="Glyco_hydro_3"/>
    <property type="match status" value="1"/>
</dbReference>
<dbReference type="RefSeq" id="XP_019039215.1">
    <property type="nucleotide sequence ID" value="XM_019186340.1"/>
</dbReference>
<dbReference type="InterPro" id="IPR017853">
    <property type="entry name" value="GH"/>
</dbReference>
<protein>
    <recommendedName>
        <fullName evidence="3">beta-glucosidase</fullName>
        <ecNumber evidence="3">3.2.1.21</ecNumber>
    </recommendedName>
</protein>
<comment type="similarity">
    <text evidence="2">Belongs to the glycosyl hydrolase 3 family.</text>
</comment>
<dbReference type="Pfam" id="PF01915">
    <property type="entry name" value="Glyco_hydro_3_C"/>
    <property type="match status" value="1"/>
</dbReference>
<proteinExistence type="inferred from homology"/>
<dbReference type="InterPro" id="IPR050288">
    <property type="entry name" value="Cellulose_deg_GH3"/>
</dbReference>
<dbReference type="InterPro" id="IPR037524">
    <property type="entry name" value="PA14/GLEYA"/>
</dbReference>
<dbReference type="STRING" id="683960.A0A1E3P3Y2"/>
<dbReference type="InterPro" id="IPR026891">
    <property type="entry name" value="Fn3-like"/>
</dbReference>
<organism evidence="7 8">
    <name type="scientific">Wickerhamomyces anomalus (strain ATCC 58044 / CBS 1984 / NCYC 433 / NRRL Y-366-8)</name>
    <name type="common">Yeast</name>
    <name type="synonym">Hansenula anomala</name>
    <dbReference type="NCBI Taxonomy" id="683960"/>
    <lineage>
        <taxon>Eukaryota</taxon>
        <taxon>Fungi</taxon>
        <taxon>Dikarya</taxon>
        <taxon>Ascomycota</taxon>
        <taxon>Saccharomycotina</taxon>
        <taxon>Saccharomycetes</taxon>
        <taxon>Phaffomycetales</taxon>
        <taxon>Wickerhamomycetaceae</taxon>
        <taxon>Wickerhamomyces</taxon>
    </lineage>
</organism>
<evidence type="ECO:0000256" key="3">
    <source>
        <dbReference type="ARBA" id="ARBA00012744"/>
    </source>
</evidence>
<reference evidence="7 8" key="1">
    <citation type="journal article" date="2016" name="Proc. Natl. Acad. Sci. U.S.A.">
        <title>Comparative genomics of biotechnologically important yeasts.</title>
        <authorList>
            <person name="Riley R."/>
            <person name="Haridas S."/>
            <person name="Wolfe K.H."/>
            <person name="Lopes M.R."/>
            <person name="Hittinger C.T."/>
            <person name="Goeker M."/>
            <person name="Salamov A.A."/>
            <person name="Wisecaver J.H."/>
            <person name="Long T.M."/>
            <person name="Calvey C.H."/>
            <person name="Aerts A.L."/>
            <person name="Barry K.W."/>
            <person name="Choi C."/>
            <person name="Clum A."/>
            <person name="Coughlan A.Y."/>
            <person name="Deshpande S."/>
            <person name="Douglass A.P."/>
            <person name="Hanson S.J."/>
            <person name="Klenk H.-P."/>
            <person name="LaButti K.M."/>
            <person name="Lapidus A."/>
            <person name="Lindquist E.A."/>
            <person name="Lipzen A.M."/>
            <person name="Meier-Kolthoff J.P."/>
            <person name="Ohm R.A."/>
            <person name="Otillar R.P."/>
            <person name="Pangilinan J.L."/>
            <person name="Peng Y."/>
            <person name="Rokas A."/>
            <person name="Rosa C.A."/>
            <person name="Scheuner C."/>
            <person name="Sibirny A.A."/>
            <person name="Slot J.C."/>
            <person name="Stielow J.B."/>
            <person name="Sun H."/>
            <person name="Kurtzman C.P."/>
            <person name="Blackwell M."/>
            <person name="Grigoriev I.V."/>
            <person name="Jeffries T.W."/>
        </authorList>
    </citation>
    <scope>NUCLEOTIDE SEQUENCE [LARGE SCALE GENOMIC DNA]</scope>
    <source>
        <strain evidence="8">ATCC 58044 / CBS 1984 / NCYC 433 / NRRL Y-366-8</strain>
    </source>
</reference>
<dbReference type="InterPro" id="IPR002772">
    <property type="entry name" value="Glyco_hydro_3_C"/>
</dbReference>
<evidence type="ECO:0000256" key="2">
    <source>
        <dbReference type="ARBA" id="ARBA00005336"/>
    </source>
</evidence>
<dbReference type="Pfam" id="PF07691">
    <property type="entry name" value="PA14"/>
    <property type="match status" value="1"/>
</dbReference>
<dbReference type="Proteomes" id="UP000094112">
    <property type="component" value="Unassembled WGS sequence"/>
</dbReference>
<sequence>MSDFDVEKVLEQLTLTEKIGLTAGIDFWHTYPVERLNIPSLRFSDGPNGVRGTKFFNGVKGAVFPNGTGLAATFDKDLLREAGNMMALEGKHKGAHVILGPTTNMQRGPNGGRGFESFSEDPYLAGIASAAIVNGIQDKHIAATIKHYTGNDLEHERNSSDSIISPRALREIYLEPFRLAVKYSNPLCFMTAYNKVNGEHASQSKFLLQDVLRGEWKWDGAVMSDWYGTYSTSQALENGLDIEMPGPPRMRTELAISQQVSSKELHINHLNDRVRAVLNLVKYAKQGDIPENAPEDEKNNTSETAEFLRKLAAESIVLLKNDNNVLPLKKEDKIAVIGPNAKYGAFSGGGSASLAPYYVVTPYEGIANKIGSNPAYTVGAYAHDTLPGLSEQAINPKTGKPGIHMSFYHEPRGTPGRELFDELDLTTSYHIMFDYDNKAVRDYLFYADLECVFTPEETADYDFGVTVLGTAQLFVDDKLVVDNKENQKKGQAFFNTGTVEEVGSVRLEAGKKYNVRIEFGSGKTRTYTEQDGVDFVGNGAIAFGVAKAIDPEGEIKKAVELAKSVDKAIVVIGLNREWESEGYDRKDLTLPGYTDKLVEAILDANPNTVIVNQSGTPVEMPWIKKAKTLVHAWYGGNELGNAIADVLYGDVNPSAKLSLSFPIKIEDNPAFLNFHTERGRVLYGEDIFIGYRYYEKLQRRVAFPFGYGLSYTTFKFSKLSNSVDESKDELKVSVNVQNTGSVKGKEVVQVYIRKVDSDVIRPIKELKGFEKVELDAGSNKTVELKLSLKDSVSFFDEFQDKWSVQAGEYEIHVGASSDDIELIDKFNVKKSFFWSGI</sequence>
<dbReference type="InterPro" id="IPR001764">
    <property type="entry name" value="Glyco_hydro_3_N"/>
</dbReference>
<dbReference type="FunFam" id="2.60.40.10:FF:000495">
    <property type="entry name" value="Periplasmic beta-glucosidase"/>
    <property type="match status" value="1"/>
</dbReference>
<dbReference type="PROSITE" id="PS51820">
    <property type="entry name" value="PA14"/>
    <property type="match status" value="1"/>
</dbReference>
<dbReference type="EC" id="3.2.1.21" evidence="3"/>
<evidence type="ECO:0000256" key="1">
    <source>
        <dbReference type="ARBA" id="ARBA00000448"/>
    </source>
</evidence>
<dbReference type="InterPro" id="IPR036881">
    <property type="entry name" value="Glyco_hydro_3_C_sf"/>
</dbReference>
<dbReference type="EMBL" id="KV454210">
    <property type="protein sequence ID" value="ODQ60008.1"/>
    <property type="molecule type" value="Genomic_DNA"/>
</dbReference>
<dbReference type="SUPFAM" id="SSF52279">
    <property type="entry name" value="Beta-D-glucan exohydrolase, C-terminal domain"/>
    <property type="match status" value="1"/>
</dbReference>
<dbReference type="OrthoDB" id="47059at2759"/>
<evidence type="ECO:0000256" key="5">
    <source>
        <dbReference type="ARBA" id="ARBA00023295"/>
    </source>
</evidence>
<dbReference type="PANTHER" id="PTHR42715:SF27">
    <property type="entry name" value="BETA-GLUCOSIDASE-RELATED"/>
    <property type="match status" value="1"/>
</dbReference>
<keyword evidence="5" id="KW-0326">Glycosidase</keyword>
<dbReference type="InterPro" id="IPR013783">
    <property type="entry name" value="Ig-like_fold"/>
</dbReference>
<dbReference type="SUPFAM" id="SSF51445">
    <property type="entry name" value="(Trans)glycosidases"/>
    <property type="match status" value="1"/>
</dbReference>
<feature type="domain" description="PA14" evidence="6">
    <location>
        <begin position="398"/>
        <end position="559"/>
    </location>
</feature>
<evidence type="ECO:0000259" key="6">
    <source>
        <dbReference type="PROSITE" id="PS51820"/>
    </source>
</evidence>
<accession>A0A1E3P3Y2</accession>
<dbReference type="PANTHER" id="PTHR42715">
    <property type="entry name" value="BETA-GLUCOSIDASE"/>
    <property type="match status" value="1"/>
</dbReference>
<evidence type="ECO:0000313" key="8">
    <source>
        <dbReference type="Proteomes" id="UP000094112"/>
    </source>
</evidence>
<dbReference type="GO" id="GO:0008422">
    <property type="term" value="F:beta-glucosidase activity"/>
    <property type="evidence" value="ECO:0007669"/>
    <property type="project" value="UniProtKB-EC"/>
</dbReference>
<dbReference type="Gene3D" id="3.40.50.1700">
    <property type="entry name" value="Glycoside hydrolase family 3 C-terminal domain"/>
    <property type="match status" value="1"/>
</dbReference>
<dbReference type="SMART" id="SM01217">
    <property type="entry name" value="Fn3_like"/>
    <property type="match status" value="1"/>
</dbReference>
<comment type="catalytic activity">
    <reaction evidence="1">
        <text>Hydrolysis of terminal, non-reducing beta-D-glucosyl residues with release of beta-D-glucose.</text>
        <dbReference type="EC" id="3.2.1.21"/>
    </reaction>
</comment>
<name>A0A1E3P3Y2_WICAA</name>
<dbReference type="Gene3D" id="3.20.20.300">
    <property type="entry name" value="Glycoside hydrolase, family 3, N-terminal domain"/>
    <property type="match status" value="1"/>
</dbReference>
<dbReference type="GeneID" id="30203586"/>
<dbReference type="Gene3D" id="2.60.40.10">
    <property type="entry name" value="Immunoglobulins"/>
    <property type="match status" value="1"/>
</dbReference>
<dbReference type="Gene3D" id="2.60.120.260">
    <property type="entry name" value="Galactose-binding domain-like"/>
    <property type="match status" value="1"/>
</dbReference>
<dbReference type="GO" id="GO:0009251">
    <property type="term" value="P:glucan catabolic process"/>
    <property type="evidence" value="ECO:0007669"/>
    <property type="project" value="TreeGrafter"/>
</dbReference>
<dbReference type="InterPro" id="IPR036962">
    <property type="entry name" value="Glyco_hydro_3_N_sf"/>
</dbReference>
<keyword evidence="8" id="KW-1185">Reference proteome</keyword>
<gene>
    <name evidence="7" type="ORF">WICANDRAFT_92108</name>
</gene>
<dbReference type="AlphaFoldDB" id="A0A1E3P3Y2"/>